<evidence type="ECO:0000256" key="7">
    <source>
        <dbReference type="ARBA" id="ARBA00023136"/>
    </source>
</evidence>
<feature type="transmembrane region" description="Helical" evidence="14">
    <location>
        <begin position="150"/>
        <end position="169"/>
    </location>
</feature>
<feature type="transmembrane region" description="Helical" evidence="14">
    <location>
        <begin position="41"/>
        <end position="62"/>
    </location>
</feature>
<evidence type="ECO:0000256" key="4">
    <source>
        <dbReference type="ARBA" id="ARBA00022692"/>
    </source>
</evidence>
<feature type="region of interest" description="Disordered" evidence="13">
    <location>
        <begin position="333"/>
        <end position="357"/>
    </location>
</feature>
<organism evidence="17 18">
    <name type="scientific">Astyanax mexicanus</name>
    <name type="common">Blind cave fish</name>
    <name type="synonym">Astyanax fasciatus mexicanus</name>
    <dbReference type="NCBI Taxonomy" id="7994"/>
    <lineage>
        <taxon>Eukaryota</taxon>
        <taxon>Metazoa</taxon>
        <taxon>Chordata</taxon>
        <taxon>Craniata</taxon>
        <taxon>Vertebrata</taxon>
        <taxon>Euteleostomi</taxon>
        <taxon>Actinopterygii</taxon>
        <taxon>Neopterygii</taxon>
        <taxon>Teleostei</taxon>
        <taxon>Ostariophysi</taxon>
        <taxon>Characiformes</taxon>
        <taxon>Characoidei</taxon>
        <taxon>Acestrorhamphidae</taxon>
        <taxon>Acestrorhamphinae</taxon>
        <taxon>Astyanax</taxon>
    </lineage>
</organism>
<feature type="domain" description="G-protein coupled receptors family 1 profile" evidence="15">
    <location>
        <begin position="54"/>
        <end position="307"/>
    </location>
</feature>
<proteinExistence type="inferred from homology"/>
<dbReference type="PROSITE" id="PS50262">
    <property type="entry name" value="G_PROTEIN_RECEP_F1_2"/>
    <property type="match status" value="1"/>
</dbReference>
<sequence length="357" mass="40070">MDTMDYNESYSDNFTTDDYNYTDYDVSSHEDNNHPFRVVSLVFYCLTCALGVPGNILVVWIAGLKMKRTVNTTWFLNLAIADLLCCLSIPFTVADILMKNHWPYGNVMCRVLPAVIVLNMFASVFTLNLIGLDRFVQVVKPVWSQNNRSLGLAAACCGLAWVLALLLSLPNMIFRKVITITELEVTICTFHSGSGDYEMTESHEVDEAFRTLTLVRFLLGFLVPLLSIAACYALIARKVSRSQFRSGRAFRIMVVVVVAFFLSWLPYHVLGLMDVYGSPKVSELAKTVDPLAISLAYVNSCMNPVLYVFMGQDFKEKVKLSLRRIFERAFSEDGTQCSGNSRGLHSQTTTKTSEAQI</sequence>
<keyword evidence="3" id="KW-0145">Chemotaxis</keyword>
<keyword evidence="5 14" id="KW-1133">Transmembrane helix</keyword>
<keyword evidence="10 12" id="KW-0807">Transducer</keyword>
<evidence type="ECO:0000256" key="14">
    <source>
        <dbReference type="SAM" id="Phobius"/>
    </source>
</evidence>
<keyword evidence="2" id="KW-1003">Cell membrane</keyword>
<dbReference type="AlphaFoldDB" id="A0A8B9JYA5"/>
<keyword evidence="7 14" id="KW-0472">Membrane</keyword>
<dbReference type="GO" id="GO:0005886">
    <property type="term" value="C:plasma membrane"/>
    <property type="evidence" value="ECO:0007669"/>
    <property type="project" value="UniProtKB-SubCell"/>
</dbReference>
<dbReference type="GO" id="GO:0004878">
    <property type="term" value="F:complement component C5a receptor activity"/>
    <property type="evidence" value="ECO:0007669"/>
    <property type="project" value="TreeGrafter"/>
</dbReference>
<dbReference type="PANTHER" id="PTHR24225">
    <property type="entry name" value="CHEMOTACTIC RECEPTOR"/>
    <property type="match status" value="1"/>
</dbReference>
<evidence type="ECO:0000259" key="15">
    <source>
        <dbReference type="PROSITE" id="PS50262"/>
    </source>
</evidence>
<comment type="similarity">
    <text evidence="11">Belongs to the chemokine-like receptor (CMKLR) family.</text>
</comment>
<dbReference type="Ensembl" id="ENSAMXT00005031030.1">
    <property type="protein sequence ID" value="ENSAMXP00005028256.1"/>
    <property type="gene ID" value="ENSAMXG00005014114.1"/>
</dbReference>
<evidence type="ECO:0000313" key="17">
    <source>
        <dbReference type="Ensembl" id="ENSAMXP00005028256.1"/>
    </source>
</evidence>
<evidence type="ECO:0000256" key="1">
    <source>
        <dbReference type="ARBA" id="ARBA00004651"/>
    </source>
</evidence>
<dbReference type="GO" id="GO:0007200">
    <property type="term" value="P:phospholipase C-activating G protein-coupled receptor signaling pathway"/>
    <property type="evidence" value="ECO:0007669"/>
    <property type="project" value="TreeGrafter"/>
</dbReference>
<dbReference type="PRINTS" id="PR00526">
    <property type="entry name" value="FMETLEUPHER"/>
</dbReference>
<comment type="similarity">
    <text evidence="12">Belongs to the G-protein coupled receptor 1 family.</text>
</comment>
<dbReference type="GO" id="GO:0006954">
    <property type="term" value="P:inflammatory response"/>
    <property type="evidence" value="ECO:0007669"/>
    <property type="project" value="TreeGrafter"/>
</dbReference>
<evidence type="ECO:0000256" key="3">
    <source>
        <dbReference type="ARBA" id="ARBA00022500"/>
    </source>
</evidence>
<evidence type="ECO:0000256" key="13">
    <source>
        <dbReference type="SAM" id="MobiDB-lite"/>
    </source>
</evidence>
<feature type="transmembrane region" description="Helical" evidence="14">
    <location>
        <begin position="111"/>
        <end position="130"/>
    </location>
</feature>
<keyword evidence="8" id="KW-1015">Disulfide bond</keyword>
<dbReference type="Proteomes" id="UP000752171">
    <property type="component" value="Unassembled WGS sequence"/>
</dbReference>
<evidence type="ECO:0000313" key="18">
    <source>
        <dbReference type="Proteomes" id="UP000694621"/>
    </source>
</evidence>
<comment type="subcellular location">
    <subcellularLocation>
        <location evidence="1">Cell membrane</location>
        <topology evidence="1">Multi-pass membrane protein</topology>
    </subcellularLocation>
</comment>
<evidence type="ECO:0000256" key="5">
    <source>
        <dbReference type="ARBA" id="ARBA00022989"/>
    </source>
</evidence>
<dbReference type="InterPro" id="IPR000826">
    <property type="entry name" value="Formyl_rcpt-rel"/>
</dbReference>
<feature type="transmembrane region" description="Helical" evidence="14">
    <location>
        <begin position="290"/>
        <end position="310"/>
    </location>
</feature>
<keyword evidence="6 12" id="KW-0297">G-protein coupled receptor</keyword>
<feature type="transmembrane region" description="Helical" evidence="14">
    <location>
        <begin position="74"/>
        <end position="91"/>
    </location>
</feature>
<keyword evidence="9 12" id="KW-0675">Receptor</keyword>
<evidence type="ECO:0000256" key="8">
    <source>
        <dbReference type="ARBA" id="ARBA00023157"/>
    </source>
</evidence>
<feature type="transmembrane region" description="Helical" evidence="14">
    <location>
        <begin position="248"/>
        <end position="270"/>
    </location>
</feature>
<dbReference type="InterPro" id="IPR017452">
    <property type="entry name" value="GPCR_Rhodpsn_7TM"/>
</dbReference>
<evidence type="ECO:0000313" key="16">
    <source>
        <dbReference type="EMBL" id="KAG9263036.1"/>
    </source>
</evidence>
<dbReference type="GO" id="GO:0004930">
    <property type="term" value="F:G protein-coupled receptor activity"/>
    <property type="evidence" value="ECO:0007669"/>
    <property type="project" value="UniProtKB-KW"/>
</dbReference>
<feature type="transmembrane region" description="Helical" evidence="14">
    <location>
        <begin position="214"/>
        <end position="236"/>
    </location>
</feature>
<gene>
    <name evidence="16" type="primary">C3AR1</name>
    <name evidence="16" type="ORF">AMEX_G23028</name>
</gene>
<dbReference type="InterPro" id="IPR000276">
    <property type="entry name" value="GPCR_Rhodpsn"/>
</dbReference>
<name>A0A8B9JYA5_ASTMX</name>
<accession>A0A8B9JYA5</accession>
<dbReference type="PROSITE" id="PS00237">
    <property type="entry name" value="G_PROTEIN_RECEP_F1_1"/>
    <property type="match status" value="1"/>
</dbReference>
<evidence type="ECO:0000313" key="19">
    <source>
        <dbReference type="Proteomes" id="UP000752171"/>
    </source>
</evidence>
<dbReference type="KEGG" id="amex:103034372"/>
<evidence type="ECO:0000256" key="10">
    <source>
        <dbReference type="ARBA" id="ARBA00023224"/>
    </source>
</evidence>
<dbReference type="SUPFAM" id="SSF81321">
    <property type="entry name" value="Family A G protein-coupled receptor-like"/>
    <property type="match status" value="1"/>
</dbReference>
<evidence type="ECO:0000256" key="12">
    <source>
        <dbReference type="RuleBase" id="RU000688"/>
    </source>
</evidence>
<dbReference type="GO" id="GO:0006935">
    <property type="term" value="P:chemotaxis"/>
    <property type="evidence" value="ECO:0007669"/>
    <property type="project" value="UniProtKB-KW"/>
</dbReference>
<evidence type="ECO:0000256" key="6">
    <source>
        <dbReference type="ARBA" id="ARBA00023040"/>
    </source>
</evidence>
<evidence type="ECO:0000256" key="2">
    <source>
        <dbReference type="ARBA" id="ARBA00022475"/>
    </source>
</evidence>
<reference evidence="16 19" key="1">
    <citation type="submission" date="2021-07" db="EMBL/GenBank/DDBJ databases">
        <authorList>
            <person name="Imarazene B."/>
            <person name="Zahm M."/>
            <person name="Klopp C."/>
            <person name="Cabau C."/>
            <person name="Beille S."/>
            <person name="Jouanno E."/>
            <person name="Castinel A."/>
            <person name="Lluch J."/>
            <person name="Gil L."/>
            <person name="Kuchtly C."/>
            <person name="Lopez Roques C."/>
            <person name="Donnadieu C."/>
            <person name="Parrinello H."/>
            <person name="Journot L."/>
            <person name="Du K."/>
            <person name="Schartl M."/>
            <person name="Retaux S."/>
            <person name="Guiguen Y."/>
        </authorList>
    </citation>
    <scope>NUCLEOTIDE SEQUENCE [LARGE SCALE GENOMIC DNA]</scope>
    <source>
        <strain evidence="16">Pach_M1</strain>
        <tissue evidence="16">Testis</tissue>
    </source>
</reference>
<protein>
    <submittedName>
        <fullName evidence="16">C3a anaphylatoxin chemotactic receptor-like</fullName>
    </submittedName>
    <submittedName>
        <fullName evidence="17">Complement C3a receptor 1</fullName>
    </submittedName>
</protein>
<dbReference type="Gene3D" id="1.20.1070.10">
    <property type="entry name" value="Rhodopsin 7-helix transmembrane proteins"/>
    <property type="match status" value="1"/>
</dbReference>
<evidence type="ECO:0000256" key="9">
    <source>
        <dbReference type="ARBA" id="ARBA00023170"/>
    </source>
</evidence>
<dbReference type="PANTHER" id="PTHR24225:SF29">
    <property type="entry name" value="C5A ANAPHYLATOXIN CHEMOTACTIC RECEPTOR 1"/>
    <property type="match status" value="1"/>
</dbReference>
<reference evidence="17" key="2">
    <citation type="submission" date="2025-05" db="UniProtKB">
        <authorList>
            <consortium name="Ensembl"/>
        </authorList>
    </citation>
    <scope>IDENTIFICATION</scope>
</reference>
<dbReference type="Proteomes" id="UP000694621">
    <property type="component" value="Unplaced"/>
</dbReference>
<dbReference type="GO" id="GO:0007204">
    <property type="term" value="P:positive regulation of cytosolic calcium ion concentration"/>
    <property type="evidence" value="ECO:0007669"/>
    <property type="project" value="TreeGrafter"/>
</dbReference>
<keyword evidence="4 12" id="KW-0812">Transmembrane</keyword>
<dbReference type="OrthoDB" id="9835842at2759"/>
<evidence type="ECO:0000256" key="11">
    <source>
        <dbReference type="ARBA" id="ARBA00025736"/>
    </source>
</evidence>
<dbReference type="EMBL" id="JAICCE010000020">
    <property type="protein sequence ID" value="KAG9263036.1"/>
    <property type="molecule type" value="Genomic_DNA"/>
</dbReference>
<dbReference type="Pfam" id="PF00001">
    <property type="entry name" value="7tm_1"/>
    <property type="match status" value="1"/>
</dbReference>
<dbReference type="FunFam" id="1.20.1070.10:FF:000034">
    <property type="entry name" value="G-protein coupled receptor 1"/>
    <property type="match status" value="1"/>
</dbReference>
<dbReference type="PRINTS" id="PR00237">
    <property type="entry name" value="GPCRRHODOPSN"/>
</dbReference>